<evidence type="ECO:0000256" key="1">
    <source>
        <dbReference type="ARBA" id="ARBA00022741"/>
    </source>
</evidence>
<dbReference type="GO" id="GO:0003723">
    <property type="term" value="F:RNA binding"/>
    <property type="evidence" value="ECO:0007669"/>
    <property type="project" value="UniProtKB-UniRule"/>
</dbReference>
<keyword evidence="1 6" id="KW-0547">Nucleotide-binding</keyword>
<comment type="function">
    <text evidence="7">RNA helicase.</text>
</comment>
<evidence type="ECO:0000259" key="9">
    <source>
        <dbReference type="PROSITE" id="PS51194"/>
    </source>
</evidence>
<gene>
    <name evidence="10" type="ORF">DL89DRAFT_206622</name>
</gene>
<dbReference type="SMART" id="SM00487">
    <property type="entry name" value="DEXDc"/>
    <property type="match status" value="1"/>
</dbReference>
<dbReference type="GO" id="GO:0016787">
    <property type="term" value="F:hydrolase activity"/>
    <property type="evidence" value="ECO:0007669"/>
    <property type="project" value="UniProtKB-KW"/>
</dbReference>
<dbReference type="CDD" id="cd18787">
    <property type="entry name" value="SF2_C_DEAD"/>
    <property type="match status" value="1"/>
</dbReference>
<dbReference type="CDD" id="cd17956">
    <property type="entry name" value="DEADc_DDX51"/>
    <property type="match status" value="1"/>
</dbReference>
<evidence type="ECO:0000256" key="5">
    <source>
        <dbReference type="ARBA" id="ARBA00022884"/>
    </source>
</evidence>
<dbReference type="OrthoDB" id="3370at2759"/>
<dbReference type="EC" id="3.6.4.13" evidence="7"/>
<dbReference type="GO" id="GO:0003724">
    <property type="term" value="F:RNA helicase activity"/>
    <property type="evidence" value="ECO:0007669"/>
    <property type="project" value="UniProtKB-EC"/>
</dbReference>
<comment type="catalytic activity">
    <reaction evidence="7">
        <text>ATP + H2O = ADP + phosphate + H(+)</text>
        <dbReference type="Rhea" id="RHEA:13065"/>
        <dbReference type="ChEBI" id="CHEBI:15377"/>
        <dbReference type="ChEBI" id="CHEBI:15378"/>
        <dbReference type="ChEBI" id="CHEBI:30616"/>
        <dbReference type="ChEBI" id="CHEBI:43474"/>
        <dbReference type="ChEBI" id="CHEBI:456216"/>
        <dbReference type="EC" id="3.6.4.13"/>
    </reaction>
</comment>
<evidence type="ECO:0000256" key="7">
    <source>
        <dbReference type="RuleBase" id="RU365068"/>
    </source>
</evidence>
<comment type="domain">
    <text evidence="7">The Q motif is unique to and characteristic of the DEAD box family of RNA helicases and controls ATP binding and hydrolysis.</text>
</comment>
<evidence type="ECO:0000256" key="3">
    <source>
        <dbReference type="ARBA" id="ARBA00022806"/>
    </source>
</evidence>
<dbReference type="PROSITE" id="PS51192">
    <property type="entry name" value="HELICASE_ATP_BIND_1"/>
    <property type="match status" value="1"/>
</dbReference>
<dbReference type="STRING" id="61395.A0A1Y1W2V8"/>
<dbReference type="PANTHER" id="PTHR24031">
    <property type="entry name" value="RNA HELICASE"/>
    <property type="match status" value="1"/>
</dbReference>
<dbReference type="InterPro" id="IPR011545">
    <property type="entry name" value="DEAD/DEAH_box_helicase_dom"/>
</dbReference>
<keyword evidence="11" id="KW-1185">Reference proteome</keyword>
<feature type="domain" description="Helicase ATP-binding" evidence="8">
    <location>
        <begin position="62"/>
        <end position="275"/>
    </location>
</feature>
<keyword evidence="2 6" id="KW-0378">Hydrolase</keyword>
<dbReference type="InterPro" id="IPR027417">
    <property type="entry name" value="P-loop_NTPase"/>
</dbReference>
<evidence type="ECO:0000313" key="10">
    <source>
        <dbReference type="EMBL" id="ORX67787.1"/>
    </source>
</evidence>
<feature type="domain" description="Helicase C-terminal" evidence="9">
    <location>
        <begin position="289"/>
        <end position="418"/>
    </location>
</feature>
<dbReference type="GO" id="GO:0005524">
    <property type="term" value="F:ATP binding"/>
    <property type="evidence" value="ECO:0007669"/>
    <property type="project" value="UniProtKB-UniRule"/>
</dbReference>
<dbReference type="GeneID" id="63800746"/>
<evidence type="ECO:0000259" key="8">
    <source>
        <dbReference type="PROSITE" id="PS51192"/>
    </source>
</evidence>
<dbReference type="SUPFAM" id="SSF52540">
    <property type="entry name" value="P-loop containing nucleoside triphosphate hydrolases"/>
    <property type="match status" value="1"/>
</dbReference>
<dbReference type="InterPro" id="IPR000629">
    <property type="entry name" value="RNA-helicase_DEAD-box_CS"/>
</dbReference>
<evidence type="ECO:0000313" key="11">
    <source>
        <dbReference type="Proteomes" id="UP000193922"/>
    </source>
</evidence>
<keyword evidence="3 6" id="KW-0347">Helicase</keyword>
<keyword evidence="4 6" id="KW-0067">ATP-binding</keyword>
<dbReference type="SMART" id="SM00490">
    <property type="entry name" value="HELICc"/>
    <property type="match status" value="1"/>
</dbReference>
<comment type="caution">
    <text evidence="10">The sequence shown here is derived from an EMBL/GenBank/DDBJ whole genome shotgun (WGS) entry which is preliminary data.</text>
</comment>
<evidence type="ECO:0000256" key="2">
    <source>
        <dbReference type="ARBA" id="ARBA00022801"/>
    </source>
</evidence>
<dbReference type="PROSITE" id="PS51194">
    <property type="entry name" value="HELICASE_CTER"/>
    <property type="match status" value="1"/>
</dbReference>
<dbReference type="InterPro" id="IPR014001">
    <property type="entry name" value="Helicase_ATP-bd"/>
</dbReference>
<accession>A0A1Y1W2V8</accession>
<dbReference type="EMBL" id="MCFD01000011">
    <property type="protein sequence ID" value="ORX67787.1"/>
    <property type="molecule type" value="Genomic_DNA"/>
</dbReference>
<name>A0A1Y1W2V8_9FUNG</name>
<feature type="non-terminal residue" evidence="10">
    <location>
        <position position="418"/>
    </location>
</feature>
<keyword evidence="5 7" id="KW-0694">RNA-binding</keyword>
<dbReference type="AlphaFoldDB" id="A0A1Y1W2V8"/>
<dbReference type="Pfam" id="PF00271">
    <property type="entry name" value="Helicase_C"/>
    <property type="match status" value="1"/>
</dbReference>
<dbReference type="Gene3D" id="3.40.50.300">
    <property type="entry name" value="P-loop containing nucleotide triphosphate hydrolases"/>
    <property type="match status" value="2"/>
</dbReference>
<dbReference type="RefSeq" id="XP_040741633.1">
    <property type="nucleotide sequence ID" value="XM_040884098.1"/>
</dbReference>
<proteinExistence type="inferred from homology"/>
<protein>
    <recommendedName>
        <fullName evidence="7">ATP-dependent RNA helicase</fullName>
        <ecNumber evidence="7">3.6.4.13</ecNumber>
    </recommendedName>
</protein>
<dbReference type="Proteomes" id="UP000193922">
    <property type="component" value="Unassembled WGS sequence"/>
</dbReference>
<comment type="similarity">
    <text evidence="6">Belongs to the DEAD box helicase family.</text>
</comment>
<evidence type="ECO:0000256" key="6">
    <source>
        <dbReference type="RuleBase" id="RU000492"/>
    </source>
</evidence>
<dbReference type="InterPro" id="IPR001650">
    <property type="entry name" value="Helicase_C-like"/>
</dbReference>
<evidence type="ECO:0000256" key="4">
    <source>
        <dbReference type="ARBA" id="ARBA00022840"/>
    </source>
</evidence>
<dbReference type="PROSITE" id="PS00039">
    <property type="entry name" value="DEAD_ATP_HELICASE"/>
    <property type="match status" value="1"/>
</dbReference>
<sequence length="418" mass="46208">MGIPHWLAHPTTIDRDLTVAATDDRFALSPHTLARCTQEGITDLFAVQAAVIPVLRAAHALSRLRQHVRDLCVSAPTGSGKTLAYVLPIVEKLRQRLVVRLRALVVLPTRDLAMQVKECFDRFCLGTDLRVGLATGDVSLAREQAMLVETAPVRVGGASKVDILVCTPGRLVDHLATPNFSLQHLEFWVMDEADRLLGDAYHEWLPRVQAAVETARPAEPSAVPVHDACTVRDPLIKLQLLARPAPRIQKLLFSATLTQDPAKLARLQLTCPLYIAIAHGPGTFSFPATLREHYATCEPRDKPLMLLYMLWQRRVAGAVCFAKSLEAAHRLAQIVQAWAAQVPDANITVAEYSSDLQAAERSRIMHMFRRGQITLLICSDLIARGLDVGHVEAVINYDVPTHMSQYTHRVGRTARAGR</sequence>
<reference evidence="10 11" key="1">
    <citation type="submission" date="2016-07" db="EMBL/GenBank/DDBJ databases">
        <title>Pervasive Adenine N6-methylation of Active Genes in Fungi.</title>
        <authorList>
            <consortium name="DOE Joint Genome Institute"/>
            <person name="Mondo S.J."/>
            <person name="Dannebaum R.O."/>
            <person name="Kuo R.C."/>
            <person name="Labutti K."/>
            <person name="Haridas S."/>
            <person name="Kuo A."/>
            <person name="Salamov A."/>
            <person name="Ahrendt S.R."/>
            <person name="Lipzen A."/>
            <person name="Sullivan W."/>
            <person name="Andreopoulos W.B."/>
            <person name="Clum A."/>
            <person name="Lindquist E."/>
            <person name="Daum C."/>
            <person name="Ramamoorthy G.K."/>
            <person name="Gryganskyi A."/>
            <person name="Culley D."/>
            <person name="Magnuson J.K."/>
            <person name="James T.Y."/>
            <person name="O'Malley M.A."/>
            <person name="Stajich J.E."/>
            <person name="Spatafora J.W."/>
            <person name="Visel A."/>
            <person name="Grigoriev I.V."/>
        </authorList>
    </citation>
    <scope>NUCLEOTIDE SEQUENCE [LARGE SCALE GENOMIC DNA]</scope>
    <source>
        <strain evidence="10 11">ATCC 12442</strain>
    </source>
</reference>
<dbReference type="Pfam" id="PF00270">
    <property type="entry name" value="DEAD"/>
    <property type="match status" value="1"/>
</dbReference>
<organism evidence="10 11">
    <name type="scientific">Linderina pennispora</name>
    <dbReference type="NCBI Taxonomy" id="61395"/>
    <lineage>
        <taxon>Eukaryota</taxon>
        <taxon>Fungi</taxon>
        <taxon>Fungi incertae sedis</taxon>
        <taxon>Zoopagomycota</taxon>
        <taxon>Kickxellomycotina</taxon>
        <taxon>Kickxellomycetes</taxon>
        <taxon>Kickxellales</taxon>
        <taxon>Kickxellaceae</taxon>
        <taxon>Linderina</taxon>
    </lineage>
</organism>